<dbReference type="AlphaFoldDB" id="A0A1W6YHM7"/>
<dbReference type="RefSeq" id="WP_086063776.1">
    <property type="nucleotide sequence ID" value="NZ_CP021108.1"/>
</dbReference>
<name>A0A1W6YHM7_9BORD</name>
<dbReference type="InterPro" id="IPR009799">
    <property type="entry name" value="EthD_dom"/>
</dbReference>
<dbReference type="PANTHER" id="PTHR40260:SF2">
    <property type="entry name" value="BLR8190 PROTEIN"/>
    <property type="match status" value="1"/>
</dbReference>
<dbReference type="NCBIfam" id="TIGR02118">
    <property type="entry name" value="EthD family reductase"/>
    <property type="match status" value="1"/>
</dbReference>
<dbReference type="EMBL" id="CP021108">
    <property type="protein sequence ID" value="ARP80552.1"/>
    <property type="molecule type" value="Genomic_DNA"/>
</dbReference>
<accession>A0A1W6YHM7</accession>
<sequence length="100" mass="11188">MAKMIVVCAGDAGVRFDRDYYANNHFELAKACWAEYGLQSTEAFFPYSATGEWKSIGVYTFSSEQGIHDALASPQTQQVIDDVKNFTDAPVVMRSLFITF</sequence>
<dbReference type="Proteomes" id="UP000194151">
    <property type="component" value="Chromosome"/>
</dbReference>
<proteinExistence type="predicted"/>
<organism evidence="1 2">
    <name type="scientific">Bordetella genomosp. 8</name>
    <dbReference type="NCBI Taxonomy" id="1416806"/>
    <lineage>
        <taxon>Bacteria</taxon>
        <taxon>Pseudomonadati</taxon>
        <taxon>Pseudomonadota</taxon>
        <taxon>Betaproteobacteria</taxon>
        <taxon>Burkholderiales</taxon>
        <taxon>Alcaligenaceae</taxon>
        <taxon>Bordetella</taxon>
    </lineage>
</organism>
<dbReference type="PANTHER" id="PTHR40260">
    <property type="entry name" value="BLR8190 PROTEIN"/>
    <property type="match status" value="1"/>
</dbReference>
<dbReference type="Gene3D" id="3.30.70.100">
    <property type="match status" value="1"/>
</dbReference>
<evidence type="ECO:0000313" key="1">
    <source>
        <dbReference type="EMBL" id="ARP80552.1"/>
    </source>
</evidence>
<dbReference type="InterPro" id="IPR011008">
    <property type="entry name" value="Dimeric_a/b-barrel"/>
</dbReference>
<dbReference type="OrthoDB" id="5343971at2"/>
<reference evidence="1 2" key="1">
    <citation type="submission" date="2017-05" db="EMBL/GenBank/DDBJ databases">
        <title>Complete and WGS of Bordetella genogroups.</title>
        <authorList>
            <person name="Spilker T."/>
            <person name="LiPuma J."/>
        </authorList>
    </citation>
    <scope>NUCLEOTIDE SEQUENCE [LARGE SCALE GENOMIC DNA]</scope>
    <source>
        <strain evidence="1 2">AU19157</strain>
    </source>
</reference>
<dbReference type="GO" id="GO:0016491">
    <property type="term" value="F:oxidoreductase activity"/>
    <property type="evidence" value="ECO:0007669"/>
    <property type="project" value="InterPro"/>
</dbReference>
<dbReference type="KEGG" id="bgv:CAL12_06705"/>
<gene>
    <name evidence="1" type="ORF">CAL12_06705</name>
</gene>
<evidence type="ECO:0000313" key="2">
    <source>
        <dbReference type="Proteomes" id="UP000194151"/>
    </source>
</evidence>
<keyword evidence="2" id="KW-1185">Reference proteome</keyword>
<dbReference type="STRING" id="1416806.CAL12_06705"/>
<protein>
    <submittedName>
        <fullName evidence="1">Ethyl tert-butyl ether degradation protein EthD</fullName>
    </submittedName>
</protein>
<dbReference type="SUPFAM" id="SSF54909">
    <property type="entry name" value="Dimeric alpha+beta barrel"/>
    <property type="match status" value="1"/>
</dbReference>